<evidence type="ECO:0000313" key="2">
    <source>
        <dbReference type="Proteomes" id="UP000017836"/>
    </source>
</evidence>
<sequence length="81" mass="8726">MLMRFGNGPAPIPNVSVDSSSVDVIDHAQGNPHEILSVIDFLFNSPHKAFEAFINAVSESRHQGKLKNVKGKAPATNSRVS</sequence>
<evidence type="ECO:0000313" key="1">
    <source>
        <dbReference type="EMBL" id="ERN10193.1"/>
    </source>
</evidence>
<proteinExistence type="predicted"/>
<name>W1PQ72_AMBTC</name>
<dbReference type="EMBL" id="KI392934">
    <property type="protein sequence ID" value="ERN10193.1"/>
    <property type="molecule type" value="Genomic_DNA"/>
</dbReference>
<gene>
    <name evidence="1" type="ORF">AMTR_s00171p00014920</name>
</gene>
<protein>
    <submittedName>
        <fullName evidence="1">Uncharacterized protein</fullName>
    </submittedName>
</protein>
<dbReference type="HOGENOM" id="CLU_2852632_0_0_1"/>
<dbReference type="Gramene" id="ERN10193">
    <property type="protein sequence ID" value="ERN10193"/>
    <property type="gene ID" value="AMTR_s00171p00014920"/>
</dbReference>
<accession>W1PQ72</accession>
<organism evidence="1 2">
    <name type="scientific">Amborella trichopoda</name>
    <dbReference type="NCBI Taxonomy" id="13333"/>
    <lineage>
        <taxon>Eukaryota</taxon>
        <taxon>Viridiplantae</taxon>
        <taxon>Streptophyta</taxon>
        <taxon>Embryophyta</taxon>
        <taxon>Tracheophyta</taxon>
        <taxon>Spermatophyta</taxon>
        <taxon>Magnoliopsida</taxon>
        <taxon>Amborellales</taxon>
        <taxon>Amborellaceae</taxon>
        <taxon>Amborella</taxon>
    </lineage>
</organism>
<reference evidence="2" key="1">
    <citation type="journal article" date="2013" name="Science">
        <title>The Amborella genome and the evolution of flowering plants.</title>
        <authorList>
            <consortium name="Amborella Genome Project"/>
        </authorList>
    </citation>
    <scope>NUCLEOTIDE SEQUENCE [LARGE SCALE GENOMIC DNA]</scope>
</reference>
<dbReference type="AlphaFoldDB" id="W1PQ72"/>
<keyword evidence="2" id="KW-1185">Reference proteome</keyword>
<dbReference type="Proteomes" id="UP000017836">
    <property type="component" value="Unassembled WGS sequence"/>
</dbReference>